<keyword evidence="14" id="KW-1185">Reference proteome</keyword>
<dbReference type="GO" id="GO:0005737">
    <property type="term" value="C:cytoplasm"/>
    <property type="evidence" value="ECO:0007669"/>
    <property type="project" value="UniProtKB-SubCell"/>
</dbReference>
<dbReference type="SUPFAM" id="SSF53271">
    <property type="entry name" value="PRTase-like"/>
    <property type="match status" value="1"/>
</dbReference>
<comment type="pathway">
    <text evidence="4 11">Purine metabolism; AMP biosynthesis via salvage pathway; AMP from adenine: step 1/1.</text>
</comment>
<dbReference type="EMBL" id="VUMY01000019">
    <property type="protein sequence ID" value="MST50429.1"/>
    <property type="molecule type" value="Genomic_DNA"/>
</dbReference>
<dbReference type="GO" id="GO:0002055">
    <property type="term" value="F:adenine binding"/>
    <property type="evidence" value="ECO:0007669"/>
    <property type="project" value="TreeGrafter"/>
</dbReference>
<sequence>MTPELNPELGDIIKSHLKSYADFPHSGILFRDFSPLLASGEPFAKLIAGLADHYRGEINAVAGLESRGFILSAPLAVALEIPMIMVRKAGKLPGDILRESYDLEYGSASIEVQPDTVAGLDKILVIDDLLATGGTAEASVKLLEKAGGKVVEILVLMELQALHGKDVLGDIPYHALLEL</sequence>
<evidence type="ECO:0000256" key="4">
    <source>
        <dbReference type="ARBA" id="ARBA00004659"/>
    </source>
</evidence>
<dbReference type="InterPro" id="IPR050054">
    <property type="entry name" value="UPRTase/APRTase"/>
</dbReference>
<dbReference type="NCBIfam" id="NF002636">
    <property type="entry name" value="PRK02304.1-5"/>
    <property type="match status" value="1"/>
</dbReference>
<evidence type="ECO:0000256" key="3">
    <source>
        <dbReference type="ARBA" id="ARBA00004496"/>
    </source>
</evidence>
<dbReference type="CDD" id="cd06223">
    <property type="entry name" value="PRTases_typeI"/>
    <property type="match status" value="1"/>
</dbReference>
<dbReference type="GO" id="GO:0003999">
    <property type="term" value="F:adenine phosphoribosyltransferase activity"/>
    <property type="evidence" value="ECO:0007669"/>
    <property type="project" value="UniProtKB-UniRule"/>
</dbReference>
<dbReference type="HAMAP" id="MF_00004">
    <property type="entry name" value="Aden_phosphoribosyltr"/>
    <property type="match status" value="1"/>
</dbReference>
<dbReference type="GO" id="GO:0006166">
    <property type="term" value="P:purine ribonucleoside salvage"/>
    <property type="evidence" value="ECO:0007669"/>
    <property type="project" value="UniProtKB-KW"/>
</dbReference>
<dbReference type="GO" id="GO:0006168">
    <property type="term" value="P:adenine salvage"/>
    <property type="evidence" value="ECO:0007669"/>
    <property type="project" value="InterPro"/>
</dbReference>
<comment type="catalytic activity">
    <reaction evidence="1 11">
        <text>AMP + diphosphate = 5-phospho-alpha-D-ribose 1-diphosphate + adenine</text>
        <dbReference type="Rhea" id="RHEA:16609"/>
        <dbReference type="ChEBI" id="CHEBI:16708"/>
        <dbReference type="ChEBI" id="CHEBI:33019"/>
        <dbReference type="ChEBI" id="CHEBI:58017"/>
        <dbReference type="ChEBI" id="CHEBI:456215"/>
        <dbReference type="EC" id="2.4.2.7"/>
    </reaction>
</comment>
<reference evidence="13 14" key="1">
    <citation type="submission" date="2019-08" db="EMBL/GenBank/DDBJ databases">
        <title>In-depth cultivation of the pig gut microbiome towards novel bacterial diversity and tailored functional studies.</title>
        <authorList>
            <person name="Wylensek D."/>
            <person name="Hitch T.C.A."/>
            <person name="Clavel T."/>
        </authorList>
    </citation>
    <scope>NUCLEOTIDE SEQUENCE [LARGE SCALE GENOMIC DNA]</scope>
    <source>
        <strain evidence="13 14">RF-GAM-744-WT-7</strain>
    </source>
</reference>
<comment type="subunit">
    <text evidence="11">Homodimer.</text>
</comment>
<comment type="caution">
    <text evidence="13">The sequence shown here is derived from an EMBL/GenBank/DDBJ whole genome shotgun (WGS) entry which is preliminary data.</text>
</comment>
<protein>
    <recommendedName>
        <fullName evidence="6 11">Adenine phosphoribosyltransferase</fullName>
        <shortName evidence="11">APRT</shortName>
        <ecNumber evidence="6 11">2.4.2.7</ecNumber>
    </recommendedName>
</protein>
<evidence type="ECO:0000313" key="14">
    <source>
        <dbReference type="Proteomes" id="UP000442535"/>
    </source>
</evidence>
<dbReference type="InterPro" id="IPR000836">
    <property type="entry name" value="PRTase_dom"/>
</dbReference>
<dbReference type="PANTHER" id="PTHR32315:SF3">
    <property type="entry name" value="ADENINE PHOSPHORIBOSYLTRANSFERASE"/>
    <property type="match status" value="1"/>
</dbReference>
<dbReference type="GO" id="GO:0044209">
    <property type="term" value="P:AMP salvage"/>
    <property type="evidence" value="ECO:0007669"/>
    <property type="project" value="UniProtKB-UniRule"/>
</dbReference>
<feature type="domain" description="Phosphoribosyltransferase" evidence="12">
    <location>
        <begin position="44"/>
        <end position="158"/>
    </location>
</feature>
<comment type="subcellular location">
    <subcellularLocation>
        <location evidence="3 11">Cytoplasm</location>
    </subcellularLocation>
</comment>
<dbReference type="Pfam" id="PF00156">
    <property type="entry name" value="Pribosyltran"/>
    <property type="match status" value="1"/>
</dbReference>
<keyword evidence="8 11" id="KW-0328">Glycosyltransferase</keyword>
<dbReference type="RefSeq" id="WP_154546089.1">
    <property type="nucleotide sequence ID" value="NZ_JAQYQY010000026.1"/>
</dbReference>
<dbReference type="GO" id="GO:0016208">
    <property type="term" value="F:AMP binding"/>
    <property type="evidence" value="ECO:0007669"/>
    <property type="project" value="TreeGrafter"/>
</dbReference>
<dbReference type="Gene3D" id="3.40.50.2020">
    <property type="match status" value="1"/>
</dbReference>
<proteinExistence type="inferred from homology"/>
<keyword evidence="10 11" id="KW-0660">Purine salvage</keyword>
<evidence type="ECO:0000256" key="1">
    <source>
        <dbReference type="ARBA" id="ARBA00000868"/>
    </source>
</evidence>
<organism evidence="13 14">
    <name type="scientific">Mobiluncus porci</name>
    <dbReference type="NCBI Taxonomy" id="2652278"/>
    <lineage>
        <taxon>Bacteria</taxon>
        <taxon>Bacillati</taxon>
        <taxon>Actinomycetota</taxon>
        <taxon>Actinomycetes</taxon>
        <taxon>Actinomycetales</taxon>
        <taxon>Actinomycetaceae</taxon>
        <taxon>Mobiluncus</taxon>
    </lineage>
</organism>
<evidence type="ECO:0000313" key="13">
    <source>
        <dbReference type="EMBL" id="MST50429.1"/>
    </source>
</evidence>
<dbReference type="AlphaFoldDB" id="A0A7K0K4R2"/>
<evidence type="ECO:0000256" key="7">
    <source>
        <dbReference type="ARBA" id="ARBA00022490"/>
    </source>
</evidence>
<dbReference type="InterPro" id="IPR005764">
    <property type="entry name" value="Ade_phspho_trans"/>
</dbReference>
<evidence type="ECO:0000259" key="12">
    <source>
        <dbReference type="Pfam" id="PF00156"/>
    </source>
</evidence>
<gene>
    <name evidence="11" type="primary">apt</name>
    <name evidence="13" type="ORF">FYJ63_09385</name>
</gene>
<evidence type="ECO:0000256" key="5">
    <source>
        <dbReference type="ARBA" id="ARBA00008391"/>
    </source>
</evidence>
<keyword evidence="7 11" id="KW-0963">Cytoplasm</keyword>
<comment type="similarity">
    <text evidence="5 11">Belongs to the purine/pyrimidine phosphoribosyltransferase family.</text>
</comment>
<dbReference type="InterPro" id="IPR029057">
    <property type="entry name" value="PRTase-like"/>
</dbReference>
<evidence type="ECO:0000256" key="8">
    <source>
        <dbReference type="ARBA" id="ARBA00022676"/>
    </source>
</evidence>
<name>A0A7K0K4R2_9ACTO</name>
<evidence type="ECO:0000256" key="6">
    <source>
        <dbReference type="ARBA" id="ARBA00011893"/>
    </source>
</evidence>
<dbReference type="Proteomes" id="UP000442535">
    <property type="component" value="Unassembled WGS sequence"/>
</dbReference>
<evidence type="ECO:0000256" key="2">
    <source>
        <dbReference type="ARBA" id="ARBA00003968"/>
    </source>
</evidence>
<dbReference type="EC" id="2.4.2.7" evidence="6 11"/>
<evidence type="ECO:0000256" key="11">
    <source>
        <dbReference type="HAMAP-Rule" id="MF_00004"/>
    </source>
</evidence>
<keyword evidence="9 11" id="KW-0808">Transferase</keyword>
<dbReference type="FunFam" id="3.40.50.2020:FF:000021">
    <property type="entry name" value="Adenine phosphoribosyltransferase"/>
    <property type="match status" value="1"/>
</dbReference>
<accession>A0A7K0K4R2</accession>
<comment type="function">
    <text evidence="2 11">Catalyzes a salvage reaction resulting in the formation of AMP, that is energically less costly than de novo synthesis.</text>
</comment>
<evidence type="ECO:0000256" key="9">
    <source>
        <dbReference type="ARBA" id="ARBA00022679"/>
    </source>
</evidence>
<evidence type="ECO:0000256" key="10">
    <source>
        <dbReference type="ARBA" id="ARBA00022726"/>
    </source>
</evidence>
<dbReference type="PANTHER" id="PTHR32315">
    <property type="entry name" value="ADENINE PHOSPHORIBOSYLTRANSFERASE"/>
    <property type="match status" value="1"/>
</dbReference>
<dbReference type="UniPathway" id="UPA00588">
    <property type="reaction ID" value="UER00646"/>
</dbReference>